<protein>
    <submittedName>
        <fullName evidence="1">Uncharacterized protein</fullName>
    </submittedName>
</protein>
<evidence type="ECO:0000313" key="1">
    <source>
        <dbReference type="EMBL" id="CAH6722252.1"/>
    </source>
</evidence>
<dbReference type="Proteomes" id="UP001152531">
    <property type="component" value="Unassembled WGS sequence"/>
</dbReference>
<reference evidence="1" key="1">
    <citation type="submission" date="2022-06" db="EMBL/GenBank/DDBJ databases">
        <authorList>
            <person name="Legras J.-L."/>
            <person name="Devillers H."/>
            <person name="Grondin C."/>
        </authorList>
    </citation>
    <scope>NUCLEOTIDE SEQUENCE</scope>
    <source>
        <strain evidence="1">CLIB 1444</strain>
    </source>
</reference>
<comment type="caution">
    <text evidence="1">The sequence shown here is derived from an EMBL/GenBank/DDBJ whole genome shotgun (WGS) entry which is preliminary data.</text>
</comment>
<sequence>MLEPFEISLLRQSVIMIFIQSILLSTALKYYETPKLYENDKILNQSSNYGEIILNNLMIFDNFYIRPYNFWQWFDDHIKFWEFLATFTVFMTFISTIFRNSMLFVKVVSVMALFTESLLPLPQILLIYRLKSVKNFKWILIVSWLCGDILKLAYLLFGTTEVSGVFFAAAIFQMMLDFVIVGQFFYYNEDSLVLPVSALNI</sequence>
<keyword evidence="2" id="KW-1185">Reference proteome</keyword>
<evidence type="ECO:0000313" key="2">
    <source>
        <dbReference type="Proteomes" id="UP001152531"/>
    </source>
</evidence>
<dbReference type="EMBL" id="CALSDN010000008">
    <property type="protein sequence ID" value="CAH6722252.1"/>
    <property type="molecule type" value="Genomic_DNA"/>
</dbReference>
<organism evidence="1 2">
    <name type="scientific">[Candida] jaroonii</name>
    <dbReference type="NCBI Taxonomy" id="467808"/>
    <lineage>
        <taxon>Eukaryota</taxon>
        <taxon>Fungi</taxon>
        <taxon>Dikarya</taxon>
        <taxon>Ascomycota</taxon>
        <taxon>Saccharomycotina</taxon>
        <taxon>Pichiomycetes</taxon>
        <taxon>Debaryomycetaceae</taxon>
        <taxon>Yamadazyma</taxon>
    </lineage>
</organism>
<name>A0ACA9YB08_9ASCO</name>
<accession>A0ACA9YB08</accession>
<proteinExistence type="predicted"/>
<gene>
    <name evidence="1" type="ORF">CLIB1444_08S05270</name>
</gene>